<dbReference type="InterPro" id="IPR058163">
    <property type="entry name" value="LysR-type_TF_proteobact-type"/>
</dbReference>
<dbReference type="Pfam" id="PF00126">
    <property type="entry name" value="HTH_1"/>
    <property type="match status" value="1"/>
</dbReference>
<sequence length="319" mass="35313">MKSCNDYRLPSLDALLAFQTAAQLKSFERAAQALSLTASALRKRIAGLEQLLGLALFDRQGGTLALTAQGQMYLEQLTPVLTQLVAIPVHQRPAQRKQRLTLSCPPTFARQILIPRLEEHSQQYPDIDLEIQLSAPMSGTETPLRDIQVSGDSATVEPQHRLLDELLQPLAAPGLLSRYPGIRLPQELACLPLMRSPLEPWQPWFQQAHLALSEPDQGPSLLDLGMMLEAAANAQGVVLARPSLARDWLESGRLVAVGNVRSAPSYHYQLHMHQRSEAAQAFSHWLTQICHEAVEQGQRYLSDPHQGKSGSPDGKNFPR</sequence>
<dbReference type="GO" id="GO:0043565">
    <property type="term" value="F:sequence-specific DNA binding"/>
    <property type="evidence" value="ECO:0007669"/>
    <property type="project" value="TreeGrafter"/>
</dbReference>
<dbReference type="Gene3D" id="3.40.190.10">
    <property type="entry name" value="Periplasmic binding protein-like II"/>
    <property type="match status" value="2"/>
</dbReference>
<keyword evidence="4" id="KW-0804">Transcription</keyword>
<dbReference type="GO" id="GO:0003700">
    <property type="term" value="F:DNA-binding transcription factor activity"/>
    <property type="evidence" value="ECO:0007669"/>
    <property type="project" value="InterPro"/>
</dbReference>
<comment type="similarity">
    <text evidence="1">Belongs to the LysR transcriptional regulatory family.</text>
</comment>
<dbReference type="PROSITE" id="PS50931">
    <property type="entry name" value="HTH_LYSR"/>
    <property type="match status" value="1"/>
</dbReference>
<feature type="domain" description="HTH lysR-type" evidence="6">
    <location>
        <begin position="10"/>
        <end position="67"/>
    </location>
</feature>
<dbReference type="AlphaFoldDB" id="A0A7G8YMW0"/>
<dbReference type="InterPro" id="IPR036390">
    <property type="entry name" value="WH_DNA-bd_sf"/>
</dbReference>
<dbReference type="InterPro" id="IPR000847">
    <property type="entry name" value="LysR_HTH_N"/>
</dbReference>
<dbReference type="SUPFAM" id="SSF46785">
    <property type="entry name" value="Winged helix' DNA-binding domain"/>
    <property type="match status" value="1"/>
</dbReference>
<accession>A0A7G8YMW0</accession>
<dbReference type="Proteomes" id="UP000515277">
    <property type="component" value="Chromosome"/>
</dbReference>
<dbReference type="InterPro" id="IPR036388">
    <property type="entry name" value="WH-like_DNA-bd_sf"/>
</dbReference>
<dbReference type="EMBL" id="CP060201">
    <property type="protein sequence ID" value="QNH77009.1"/>
    <property type="molecule type" value="Genomic_DNA"/>
</dbReference>
<dbReference type="GO" id="GO:0006351">
    <property type="term" value="P:DNA-templated transcription"/>
    <property type="evidence" value="ECO:0007669"/>
    <property type="project" value="TreeGrafter"/>
</dbReference>
<dbReference type="Gene3D" id="1.10.10.10">
    <property type="entry name" value="Winged helix-like DNA-binding domain superfamily/Winged helix DNA-binding domain"/>
    <property type="match status" value="1"/>
</dbReference>
<organism evidence="7 8">
    <name type="scientific">Pseudomonas protegens</name>
    <dbReference type="NCBI Taxonomy" id="380021"/>
    <lineage>
        <taxon>Bacteria</taxon>
        <taxon>Pseudomonadati</taxon>
        <taxon>Pseudomonadota</taxon>
        <taxon>Gammaproteobacteria</taxon>
        <taxon>Pseudomonadales</taxon>
        <taxon>Pseudomonadaceae</taxon>
        <taxon>Pseudomonas</taxon>
    </lineage>
</organism>
<evidence type="ECO:0000256" key="1">
    <source>
        <dbReference type="ARBA" id="ARBA00009437"/>
    </source>
</evidence>
<keyword evidence="2" id="KW-0805">Transcription regulation</keyword>
<protein>
    <submittedName>
        <fullName evidence="7">LysR family transcriptional regulator</fullName>
    </submittedName>
</protein>
<keyword evidence="3" id="KW-0238">DNA-binding</keyword>
<dbReference type="PANTHER" id="PTHR30537">
    <property type="entry name" value="HTH-TYPE TRANSCRIPTIONAL REGULATOR"/>
    <property type="match status" value="1"/>
</dbReference>
<dbReference type="RefSeq" id="WP_047304959.1">
    <property type="nucleotide sequence ID" value="NZ_CP060201.1"/>
</dbReference>
<gene>
    <name evidence="7" type="ORF">GGI48_27720</name>
</gene>
<evidence type="ECO:0000313" key="8">
    <source>
        <dbReference type="Proteomes" id="UP000515277"/>
    </source>
</evidence>
<evidence type="ECO:0000256" key="4">
    <source>
        <dbReference type="ARBA" id="ARBA00023163"/>
    </source>
</evidence>
<evidence type="ECO:0000256" key="5">
    <source>
        <dbReference type="SAM" id="MobiDB-lite"/>
    </source>
</evidence>
<name>A0A7G8YMW0_9PSED</name>
<dbReference type="Pfam" id="PF03466">
    <property type="entry name" value="LysR_substrate"/>
    <property type="match status" value="1"/>
</dbReference>
<reference evidence="8" key="1">
    <citation type="journal article" date="2020" name="Microbiol. Resour. Announc.">
        <title>Complete genome sequences of four natural Pseudomonas isolates that catabolize a wide range of aromatic compounds relevant to lignin valorization.</title>
        <authorList>
            <person name="Hatmaker E.A."/>
            <person name="Presley G."/>
            <person name="Cannon O."/>
            <person name="Guss A.M."/>
            <person name="Elkins J.G."/>
        </authorList>
    </citation>
    <scope>NUCLEOTIDE SEQUENCE [LARGE SCALE GENOMIC DNA]</scope>
    <source>
        <strain evidence="8">H1F5C</strain>
    </source>
</reference>
<dbReference type="InterPro" id="IPR005119">
    <property type="entry name" value="LysR_subst-bd"/>
</dbReference>
<proteinExistence type="inferred from homology"/>
<dbReference type="SUPFAM" id="SSF53850">
    <property type="entry name" value="Periplasmic binding protein-like II"/>
    <property type="match status" value="1"/>
</dbReference>
<evidence type="ECO:0000313" key="7">
    <source>
        <dbReference type="EMBL" id="QNH77009.1"/>
    </source>
</evidence>
<dbReference type="PANTHER" id="PTHR30537:SF79">
    <property type="entry name" value="TRANSCRIPTIONAL REGULATOR-RELATED"/>
    <property type="match status" value="1"/>
</dbReference>
<feature type="region of interest" description="Disordered" evidence="5">
    <location>
        <begin position="299"/>
        <end position="319"/>
    </location>
</feature>
<evidence type="ECO:0000256" key="3">
    <source>
        <dbReference type="ARBA" id="ARBA00023125"/>
    </source>
</evidence>
<evidence type="ECO:0000256" key="2">
    <source>
        <dbReference type="ARBA" id="ARBA00023015"/>
    </source>
</evidence>
<evidence type="ECO:0000259" key="6">
    <source>
        <dbReference type="PROSITE" id="PS50931"/>
    </source>
</evidence>